<organism evidence="1 2">
    <name type="scientific">Vespula squamosa</name>
    <name type="common">Southern yellow jacket</name>
    <name type="synonym">Wasp</name>
    <dbReference type="NCBI Taxonomy" id="30214"/>
    <lineage>
        <taxon>Eukaryota</taxon>
        <taxon>Metazoa</taxon>
        <taxon>Ecdysozoa</taxon>
        <taxon>Arthropoda</taxon>
        <taxon>Hexapoda</taxon>
        <taxon>Insecta</taxon>
        <taxon>Pterygota</taxon>
        <taxon>Neoptera</taxon>
        <taxon>Endopterygota</taxon>
        <taxon>Hymenoptera</taxon>
        <taxon>Apocrita</taxon>
        <taxon>Aculeata</taxon>
        <taxon>Vespoidea</taxon>
        <taxon>Vespidae</taxon>
        <taxon>Vespinae</taxon>
        <taxon>Vespula</taxon>
    </lineage>
</organism>
<dbReference type="Proteomes" id="UP001607302">
    <property type="component" value="Unassembled WGS sequence"/>
</dbReference>
<gene>
    <name evidence="1" type="ORF">V1478_000111</name>
</gene>
<proteinExistence type="predicted"/>
<comment type="caution">
    <text evidence="1">The sequence shown here is derived from an EMBL/GenBank/DDBJ whole genome shotgun (WGS) entry which is preliminary data.</text>
</comment>
<dbReference type="AlphaFoldDB" id="A0ABD2C910"/>
<sequence length="114" mass="13075">MAFRTFLVLIGNSINQHAGFKGKAIEGSSDDTSGTWIRLKFFLEQVAFDTQIDPIPAYSALNRRRDQQHEDSLQVIIHIRANISGTTYKSLCFIVDEHLHWETYSLQISKLYSL</sequence>
<keyword evidence="2" id="KW-1185">Reference proteome</keyword>
<reference evidence="1 2" key="1">
    <citation type="journal article" date="2024" name="Ann. Entomol. Soc. Am.">
        <title>Genomic analyses of the southern and eastern yellowjacket wasps (Hymenoptera: Vespidae) reveal evolutionary signatures of social life.</title>
        <authorList>
            <person name="Catto M.A."/>
            <person name="Caine P.B."/>
            <person name="Orr S.E."/>
            <person name="Hunt B.G."/>
            <person name="Goodisman M.A.D."/>
        </authorList>
    </citation>
    <scope>NUCLEOTIDE SEQUENCE [LARGE SCALE GENOMIC DNA]</scope>
    <source>
        <strain evidence="1">233</strain>
        <tissue evidence="1">Head and thorax</tissue>
    </source>
</reference>
<evidence type="ECO:0000313" key="1">
    <source>
        <dbReference type="EMBL" id="KAL2741523.1"/>
    </source>
</evidence>
<protein>
    <submittedName>
        <fullName evidence="1">Uncharacterized protein</fullName>
    </submittedName>
</protein>
<dbReference type="EMBL" id="JAUDFV010000013">
    <property type="protein sequence ID" value="KAL2741523.1"/>
    <property type="molecule type" value="Genomic_DNA"/>
</dbReference>
<evidence type="ECO:0000313" key="2">
    <source>
        <dbReference type="Proteomes" id="UP001607302"/>
    </source>
</evidence>
<name>A0ABD2C910_VESSQ</name>
<accession>A0ABD2C910</accession>